<dbReference type="EMBL" id="CAJNNW010031771">
    <property type="protein sequence ID" value="CAE8708988.1"/>
    <property type="molecule type" value="Genomic_DNA"/>
</dbReference>
<name>A0A813KJ89_POLGL</name>
<protein>
    <submittedName>
        <fullName evidence="2">Uncharacterized protein</fullName>
    </submittedName>
</protein>
<sequence length="192" mass="20453">AVSNAGAVPSICQGWTDLVGSLVMARPCRSCGGVAALRQLIPRSSAAPRLLGRLLRRPPDIPALMPFSRGHPQVWSSLQPSRLMGSSVGSSASSVGREEEGATDSPEEITISQRFVQGQQRVCAVRDVGDGTQCLLPESREVVDAQGLRPFRSGKRLRDSRSPVVAGALAGLSAALQRFTRKVFFPVDYPSS</sequence>
<feature type="non-terminal residue" evidence="2">
    <location>
        <position position="1"/>
    </location>
</feature>
<feature type="region of interest" description="Disordered" evidence="1">
    <location>
        <begin position="81"/>
        <end position="106"/>
    </location>
</feature>
<proteinExistence type="predicted"/>
<dbReference type="AlphaFoldDB" id="A0A813KJ89"/>
<gene>
    <name evidence="2" type="ORF">PGLA2088_LOCUS35209</name>
</gene>
<feature type="compositionally biased region" description="Low complexity" evidence="1">
    <location>
        <begin position="85"/>
        <end position="95"/>
    </location>
</feature>
<comment type="caution">
    <text evidence="2">The sequence shown here is derived from an EMBL/GenBank/DDBJ whole genome shotgun (WGS) entry which is preliminary data.</text>
</comment>
<evidence type="ECO:0000256" key="1">
    <source>
        <dbReference type="SAM" id="MobiDB-lite"/>
    </source>
</evidence>
<dbReference type="Proteomes" id="UP000626109">
    <property type="component" value="Unassembled WGS sequence"/>
</dbReference>
<evidence type="ECO:0000313" key="2">
    <source>
        <dbReference type="EMBL" id="CAE8708988.1"/>
    </source>
</evidence>
<accession>A0A813KJ89</accession>
<evidence type="ECO:0000313" key="3">
    <source>
        <dbReference type="Proteomes" id="UP000626109"/>
    </source>
</evidence>
<reference evidence="2" key="1">
    <citation type="submission" date="2021-02" db="EMBL/GenBank/DDBJ databases">
        <authorList>
            <person name="Dougan E. K."/>
            <person name="Rhodes N."/>
            <person name="Thang M."/>
            <person name="Chan C."/>
        </authorList>
    </citation>
    <scope>NUCLEOTIDE SEQUENCE</scope>
</reference>
<feature type="non-terminal residue" evidence="2">
    <location>
        <position position="192"/>
    </location>
</feature>
<organism evidence="2 3">
    <name type="scientific">Polarella glacialis</name>
    <name type="common">Dinoflagellate</name>
    <dbReference type="NCBI Taxonomy" id="89957"/>
    <lineage>
        <taxon>Eukaryota</taxon>
        <taxon>Sar</taxon>
        <taxon>Alveolata</taxon>
        <taxon>Dinophyceae</taxon>
        <taxon>Suessiales</taxon>
        <taxon>Suessiaceae</taxon>
        <taxon>Polarella</taxon>
    </lineage>
</organism>